<dbReference type="InterPro" id="IPR018247">
    <property type="entry name" value="EF_Hand_1_Ca_BS"/>
</dbReference>
<accession>A0A5C5W8M1</accession>
<sequence precursor="true">MPRISQLPTLCGIPFFATLAAVALLPGSACSGNQLLKLTSPDAQADQLFGVSVAIDNGTALIGAYGDSQNGPFVGAAHLFNTATGAPVAKLTPADGQFFDNFGEAVALADGYALISSVGSDANGSLSGAAYLYDASSGAQLGKLLPADGAADDRFGRSVAVGEGVALVGAVGDDSGAGSAYLFDLSPLAQRTKLLPTDGTAGKEFGTAVAVGGGRAVVGAVGDNAFAGAAYVFDLTTGVQLAKLVPTDATAGSFFGGAVAIEGSLALVGAWKNDANGVDSGAAYLFDLDTGSQLAKLTPADGLAGNNFGRSVALEQGVAIIGSPGSGSVARGAAYLFDTTTLAQLAKLTPSIAAADNGFGSTVGLDGGFAIIGAPGDNQNGAFAGATYLFSTAPTIGGDFNGDRKVDNGDLNLLLGSWGSSTVPAAWINGFVAPVDNGELNLLLGDWGFGVSTAVPEPTAALLLMTLITLSQLVGNHSPR</sequence>
<dbReference type="InterPro" id="IPR028994">
    <property type="entry name" value="Integrin_alpha_N"/>
</dbReference>
<dbReference type="AlphaFoldDB" id="A0A5C5W8M1"/>
<keyword evidence="4" id="KW-1185">Reference proteome</keyword>
<dbReference type="SUPFAM" id="SSF50965">
    <property type="entry name" value="Galactose oxidase, central domain"/>
    <property type="match status" value="1"/>
</dbReference>
<evidence type="ECO:0000313" key="4">
    <source>
        <dbReference type="Proteomes" id="UP000318995"/>
    </source>
</evidence>
<evidence type="ECO:0008006" key="5">
    <source>
        <dbReference type="Google" id="ProtNLM"/>
    </source>
</evidence>
<feature type="chain" id="PRO_5022770138" description="FG-GAP repeat protein" evidence="2">
    <location>
        <begin position="32"/>
        <end position="480"/>
    </location>
</feature>
<dbReference type="RefSeq" id="WP_197524865.1">
    <property type="nucleotide sequence ID" value="NZ_SJPH01000003.1"/>
</dbReference>
<comment type="caution">
    <text evidence="3">The sequence shown here is derived from an EMBL/GenBank/DDBJ whole genome shotgun (WGS) entry which is preliminary data.</text>
</comment>
<dbReference type="PANTHER" id="PTHR36220">
    <property type="entry name" value="UNNAMED PRODUCT"/>
    <property type="match status" value="1"/>
</dbReference>
<dbReference type="InterPro" id="IPR011043">
    <property type="entry name" value="Gal_Oxase/kelch_b-propeller"/>
</dbReference>
<feature type="signal peptide" evidence="2">
    <location>
        <begin position="1"/>
        <end position="31"/>
    </location>
</feature>
<dbReference type="InterPro" id="IPR013517">
    <property type="entry name" value="FG-GAP"/>
</dbReference>
<dbReference type="Pfam" id="PF14312">
    <property type="entry name" value="FG-GAP_2"/>
    <property type="match status" value="7"/>
</dbReference>
<reference evidence="3 4" key="1">
    <citation type="submission" date="2019-02" db="EMBL/GenBank/DDBJ databases">
        <title>Deep-cultivation of Planctomycetes and their phenomic and genomic characterization uncovers novel biology.</title>
        <authorList>
            <person name="Wiegand S."/>
            <person name="Jogler M."/>
            <person name="Boedeker C."/>
            <person name="Pinto D."/>
            <person name="Vollmers J."/>
            <person name="Rivas-Marin E."/>
            <person name="Kohn T."/>
            <person name="Peeters S.H."/>
            <person name="Heuer A."/>
            <person name="Rast P."/>
            <person name="Oberbeckmann S."/>
            <person name="Bunk B."/>
            <person name="Jeske O."/>
            <person name="Meyerdierks A."/>
            <person name="Storesund J.E."/>
            <person name="Kallscheuer N."/>
            <person name="Luecker S."/>
            <person name="Lage O.M."/>
            <person name="Pohl T."/>
            <person name="Merkel B.J."/>
            <person name="Hornburger P."/>
            <person name="Mueller R.-W."/>
            <person name="Bruemmer F."/>
            <person name="Labrenz M."/>
            <person name="Spormann A.M."/>
            <person name="Op Den Camp H."/>
            <person name="Overmann J."/>
            <person name="Amann R."/>
            <person name="Jetten M.S.M."/>
            <person name="Mascher T."/>
            <person name="Medema M.H."/>
            <person name="Devos D.P."/>
            <person name="Kaster A.-K."/>
            <person name="Ovreas L."/>
            <person name="Rohde M."/>
            <person name="Galperin M.Y."/>
            <person name="Jogler C."/>
        </authorList>
    </citation>
    <scope>NUCLEOTIDE SEQUENCE [LARGE SCALE GENOMIC DNA]</scope>
    <source>
        <strain evidence="3 4">Pla111</strain>
    </source>
</reference>
<name>A0A5C5W8M1_9BACT</name>
<protein>
    <recommendedName>
        <fullName evidence="5">FG-GAP repeat protein</fullName>
    </recommendedName>
</protein>
<evidence type="ECO:0000256" key="2">
    <source>
        <dbReference type="SAM" id="SignalP"/>
    </source>
</evidence>
<evidence type="ECO:0000313" key="3">
    <source>
        <dbReference type="EMBL" id="TWT46603.1"/>
    </source>
</evidence>
<dbReference type="Proteomes" id="UP000318995">
    <property type="component" value="Unassembled WGS sequence"/>
</dbReference>
<dbReference type="PROSITE" id="PS00018">
    <property type="entry name" value="EF_HAND_1"/>
    <property type="match status" value="1"/>
</dbReference>
<proteinExistence type="predicted"/>
<evidence type="ECO:0000256" key="1">
    <source>
        <dbReference type="ARBA" id="ARBA00022729"/>
    </source>
</evidence>
<dbReference type="EMBL" id="SJPH01000003">
    <property type="protein sequence ID" value="TWT46603.1"/>
    <property type="molecule type" value="Genomic_DNA"/>
</dbReference>
<organism evidence="3 4">
    <name type="scientific">Botrimarina hoheduenensis</name>
    <dbReference type="NCBI Taxonomy" id="2528000"/>
    <lineage>
        <taxon>Bacteria</taxon>
        <taxon>Pseudomonadati</taxon>
        <taxon>Planctomycetota</taxon>
        <taxon>Planctomycetia</taxon>
        <taxon>Pirellulales</taxon>
        <taxon>Lacipirellulaceae</taxon>
        <taxon>Botrimarina</taxon>
    </lineage>
</organism>
<dbReference type="Gene3D" id="2.130.10.130">
    <property type="entry name" value="Integrin alpha, N-terminal"/>
    <property type="match status" value="1"/>
</dbReference>
<gene>
    <name evidence="3" type="ORF">Pla111_16990</name>
</gene>
<dbReference type="PANTHER" id="PTHR36220:SF1">
    <property type="entry name" value="GAMMA TUBULIN COMPLEX COMPONENT C-TERMINAL DOMAIN-CONTAINING PROTEIN"/>
    <property type="match status" value="1"/>
</dbReference>
<keyword evidence="1 2" id="KW-0732">Signal</keyword>